<organism evidence="6 7">
    <name type="scientific">Pseudomonas salomonii</name>
    <dbReference type="NCBI Taxonomy" id="191391"/>
    <lineage>
        <taxon>Bacteria</taxon>
        <taxon>Pseudomonadati</taxon>
        <taxon>Pseudomonadota</taxon>
        <taxon>Gammaproteobacteria</taxon>
        <taxon>Pseudomonadales</taxon>
        <taxon>Pseudomonadaceae</taxon>
        <taxon>Pseudomonas</taxon>
    </lineage>
</organism>
<dbReference type="PANTHER" id="PTHR30363:SF4">
    <property type="entry name" value="GLYCEROL-3-PHOSPHATE REGULON REPRESSOR"/>
    <property type="match status" value="1"/>
</dbReference>
<evidence type="ECO:0000256" key="2">
    <source>
        <dbReference type="ARBA" id="ARBA00023015"/>
    </source>
</evidence>
<feature type="domain" description="HTH deoR-type" evidence="5">
    <location>
        <begin position="44"/>
        <end position="99"/>
    </location>
</feature>
<keyword evidence="3" id="KW-0238">DNA-binding</keyword>
<evidence type="ECO:0000259" key="5">
    <source>
        <dbReference type="PROSITE" id="PS51000"/>
    </source>
</evidence>
<dbReference type="InterPro" id="IPR037171">
    <property type="entry name" value="NagB/RpiA_transferase-like"/>
</dbReference>
<protein>
    <submittedName>
        <fullName evidence="6">Transcriptional regulator, DeoR family</fullName>
    </submittedName>
</protein>
<name>A0A1H3RPC7_9PSED</name>
<evidence type="ECO:0000256" key="4">
    <source>
        <dbReference type="ARBA" id="ARBA00023163"/>
    </source>
</evidence>
<dbReference type="InterPro" id="IPR036388">
    <property type="entry name" value="WH-like_DNA-bd_sf"/>
</dbReference>
<dbReference type="PANTHER" id="PTHR30363">
    <property type="entry name" value="HTH-TYPE TRANSCRIPTIONAL REGULATOR SRLR-RELATED"/>
    <property type="match status" value="1"/>
</dbReference>
<dbReference type="PRINTS" id="PR00037">
    <property type="entry name" value="HTHLACR"/>
</dbReference>
<dbReference type="Gene3D" id="1.10.10.10">
    <property type="entry name" value="Winged helix-like DNA-binding domain superfamily/Winged helix DNA-binding domain"/>
    <property type="match status" value="1"/>
</dbReference>
<dbReference type="SUPFAM" id="SSF46785">
    <property type="entry name" value="Winged helix' DNA-binding domain"/>
    <property type="match status" value="1"/>
</dbReference>
<sequence length="293" mass="32705">MTRSTAVNRAFLPAGAVHAAYRGGRKARDTDGSNLPWNAPFMLNQPRLDEIMLMLTQHQRVKASDLAQALFVSEETIRRDFKYLEEAGKLRRIHGGAILPRLNEEQPLQVRTRIKAQAKTRMAVCAAKLVSEGMVLFLDTGTSTLALAQQLIGFSQLRIITNSLDIAQLITQQSSNQVLVVPGDVRRNDNALIGAHTLEFVRQFHYDIAFMGIGAVDLQLGFMDYQEPEALLRRTLTQHCLRSVILADDAKFGHRTFINTLPFSAITTLVTNRPPSAEFATCLEHAHVDILYP</sequence>
<reference evidence="6 7" key="1">
    <citation type="submission" date="2016-10" db="EMBL/GenBank/DDBJ databases">
        <authorList>
            <person name="de Groot N.N."/>
        </authorList>
    </citation>
    <scope>NUCLEOTIDE SEQUENCE [LARGE SCALE GENOMIC DNA]</scope>
    <source>
        <strain evidence="6 7">ICMP 14252</strain>
    </source>
</reference>
<dbReference type="InterPro" id="IPR050313">
    <property type="entry name" value="Carb_Metab_HTH_regulators"/>
</dbReference>
<dbReference type="GO" id="GO:0003700">
    <property type="term" value="F:DNA-binding transcription factor activity"/>
    <property type="evidence" value="ECO:0007669"/>
    <property type="project" value="InterPro"/>
</dbReference>
<evidence type="ECO:0000256" key="1">
    <source>
        <dbReference type="ARBA" id="ARBA00022491"/>
    </source>
</evidence>
<proteinExistence type="predicted"/>
<dbReference type="InterPro" id="IPR018356">
    <property type="entry name" value="Tscrpt_reg_HTH_DeoR_CS"/>
</dbReference>
<dbReference type="Proteomes" id="UP000182902">
    <property type="component" value="Unassembled WGS sequence"/>
</dbReference>
<evidence type="ECO:0000256" key="3">
    <source>
        <dbReference type="ARBA" id="ARBA00023125"/>
    </source>
</evidence>
<dbReference type="PROSITE" id="PS51000">
    <property type="entry name" value="HTH_DEOR_2"/>
    <property type="match status" value="1"/>
</dbReference>
<dbReference type="SMART" id="SM00420">
    <property type="entry name" value="HTH_DEOR"/>
    <property type="match status" value="1"/>
</dbReference>
<dbReference type="Gene3D" id="3.40.50.1360">
    <property type="match status" value="1"/>
</dbReference>
<keyword evidence="1" id="KW-0678">Repressor</keyword>
<dbReference type="InterPro" id="IPR014036">
    <property type="entry name" value="DeoR-like_C"/>
</dbReference>
<dbReference type="Pfam" id="PF00455">
    <property type="entry name" value="DeoRC"/>
    <property type="match status" value="1"/>
</dbReference>
<dbReference type="EMBL" id="FNOX01000008">
    <property type="protein sequence ID" value="SDZ27088.1"/>
    <property type="molecule type" value="Genomic_DNA"/>
</dbReference>
<dbReference type="Pfam" id="PF08220">
    <property type="entry name" value="HTH_DeoR"/>
    <property type="match status" value="1"/>
</dbReference>
<dbReference type="InterPro" id="IPR001034">
    <property type="entry name" value="DeoR_HTH"/>
</dbReference>
<dbReference type="SUPFAM" id="SSF100950">
    <property type="entry name" value="NagB/RpiA/CoA transferase-like"/>
    <property type="match status" value="1"/>
</dbReference>
<keyword evidence="4" id="KW-0804">Transcription</keyword>
<dbReference type="AlphaFoldDB" id="A0A1H3RPC7"/>
<evidence type="ECO:0000313" key="7">
    <source>
        <dbReference type="Proteomes" id="UP000182902"/>
    </source>
</evidence>
<dbReference type="GO" id="GO:0003677">
    <property type="term" value="F:DNA binding"/>
    <property type="evidence" value="ECO:0007669"/>
    <property type="project" value="UniProtKB-KW"/>
</dbReference>
<dbReference type="SMART" id="SM01134">
    <property type="entry name" value="DeoRC"/>
    <property type="match status" value="1"/>
</dbReference>
<dbReference type="InterPro" id="IPR036390">
    <property type="entry name" value="WH_DNA-bd_sf"/>
</dbReference>
<accession>A0A1H3RPC7</accession>
<evidence type="ECO:0000313" key="6">
    <source>
        <dbReference type="EMBL" id="SDZ27088.1"/>
    </source>
</evidence>
<dbReference type="PROSITE" id="PS00894">
    <property type="entry name" value="HTH_DEOR_1"/>
    <property type="match status" value="1"/>
</dbReference>
<keyword evidence="2" id="KW-0805">Transcription regulation</keyword>
<gene>
    <name evidence="6" type="ORF">SAMN05216247_108191</name>
</gene>